<reference evidence="1 2" key="1">
    <citation type="submission" date="2020-01" db="EMBL/GenBank/DDBJ databases">
        <authorList>
            <person name="Rodrigo-Torres L."/>
            <person name="Arahal R. D."/>
            <person name="Lucena T."/>
        </authorList>
    </citation>
    <scope>NUCLEOTIDE SEQUENCE [LARGE SCALE GENOMIC DNA]</scope>
    <source>
        <strain evidence="1 2">CECT 9393</strain>
    </source>
</reference>
<evidence type="ECO:0000313" key="1">
    <source>
        <dbReference type="EMBL" id="CAA7386581.1"/>
    </source>
</evidence>
<keyword evidence="2" id="KW-1185">Reference proteome</keyword>
<dbReference type="AlphaFoldDB" id="A0A6N4XPI5"/>
<protein>
    <submittedName>
        <fullName evidence="1">Uncharacterized protein</fullName>
    </submittedName>
</protein>
<name>A0A6N4XPI5_9FLAO</name>
<evidence type="ECO:0000313" key="2">
    <source>
        <dbReference type="Proteomes" id="UP000445309"/>
    </source>
</evidence>
<proteinExistence type="predicted"/>
<accession>A0A6N4XPI5</accession>
<dbReference type="EMBL" id="CACVBY010000012">
    <property type="protein sequence ID" value="CAA7386581.1"/>
    <property type="molecule type" value="Genomic_DNA"/>
</dbReference>
<sequence>MIHVINNLQFHHELKLDSACLYFFVVHLMRGVAKFNNQNVKNYVYKI</sequence>
<gene>
    <name evidence="1" type="ORF">CHRY9393_00877</name>
</gene>
<organism evidence="1 2">
    <name type="scientific">Chryseobacterium fistulae</name>
    <dbReference type="NCBI Taxonomy" id="2675058"/>
    <lineage>
        <taxon>Bacteria</taxon>
        <taxon>Pseudomonadati</taxon>
        <taxon>Bacteroidota</taxon>
        <taxon>Flavobacteriia</taxon>
        <taxon>Flavobacteriales</taxon>
        <taxon>Weeksellaceae</taxon>
        <taxon>Chryseobacterium group</taxon>
        <taxon>Chryseobacterium</taxon>
    </lineage>
</organism>
<dbReference type="Proteomes" id="UP000445309">
    <property type="component" value="Unassembled WGS sequence"/>
</dbReference>